<evidence type="ECO:0008006" key="3">
    <source>
        <dbReference type="Google" id="ProtNLM"/>
    </source>
</evidence>
<dbReference type="Gene3D" id="3.40.50.12370">
    <property type="match status" value="1"/>
</dbReference>
<evidence type="ECO:0000313" key="1">
    <source>
        <dbReference type="EMBL" id="AHE53587.1"/>
    </source>
</evidence>
<dbReference type="Proteomes" id="UP000018851">
    <property type="component" value="Chromosome"/>
</dbReference>
<dbReference type="KEGG" id="ssan:NX02_09330"/>
<dbReference type="AlphaFoldDB" id="W0AAT7"/>
<dbReference type="PATRIC" id="fig|1123269.5.peg.1826"/>
<dbReference type="OrthoDB" id="9804721at2"/>
<name>W0AAT7_9SPHN</name>
<organism evidence="1 2">
    <name type="scientific">Sphingomonas sanxanigenens DSM 19645 = NX02</name>
    <dbReference type="NCBI Taxonomy" id="1123269"/>
    <lineage>
        <taxon>Bacteria</taxon>
        <taxon>Pseudomonadati</taxon>
        <taxon>Pseudomonadota</taxon>
        <taxon>Alphaproteobacteria</taxon>
        <taxon>Sphingomonadales</taxon>
        <taxon>Sphingomonadaceae</taxon>
        <taxon>Sphingomonas</taxon>
    </lineage>
</organism>
<dbReference type="STRING" id="1123269.NX02_09330"/>
<accession>W0AAT7</accession>
<keyword evidence="2" id="KW-1185">Reference proteome</keyword>
<evidence type="ECO:0000313" key="2">
    <source>
        <dbReference type="Proteomes" id="UP000018851"/>
    </source>
</evidence>
<dbReference type="eggNOG" id="COG0589">
    <property type="taxonomic scope" value="Bacteria"/>
</dbReference>
<dbReference type="CDD" id="cd00293">
    <property type="entry name" value="USP-like"/>
    <property type="match status" value="1"/>
</dbReference>
<protein>
    <recommendedName>
        <fullName evidence="3">UspA domain-containing protein</fullName>
    </recommendedName>
</protein>
<sequence>MKNILLLVHDDAGQEARLQAALDITRALQGHLNCVDVALMPMLAGDYDATGATMLLADEREREAQNRTRLEERLAREAIQWDWINAVGDMAECITRASGLADLIVVNRKLDAFATPDMRGITGTIAIRSRKPLVAVPDDSRAFDTAGTALIAWDGSAPVMRTMQACVPLLKLAASVRLFTVDDGSEAVPAEEAATYLSRHDIHASIERVDGLDRKADTLIAEACEASGAAYCLMGAYSHGRLAETLFGGVTRRLLESCRLPLVLGR</sequence>
<gene>
    <name evidence="1" type="ORF">NX02_09330</name>
</gene>
<dbReference type="EMBL" id="CP006644">
    <property type="protein sequence ID" value="AHE53587.1"/>
    <property type="molecule type" value="Genomic_DNA"/>
</dbReference>
<dbReference type="RefSeq" id="WP_025291838.1">
    <property type="nucleotide sequence ID" value="NZ_CP006644.1"/>
</dbReference>
<reference evidence="1 2" key="1">
    <citation type="submission" date="2013-07" db="EMBL/GenBank/DDBJ databases">
        <title>Completed genome of Sphingomonas sanxanigenens NX02.</title>
        <authorList>
            <person name="Ma T."/>
            <person name="Huang H."/>
            <person name="Wu M."/>
            <person name="Li X."/>
            <person name="Li G."/>
        </authorList>
    </citation>
    <scope>NUCLEOTIDE SEQUENCE [LARGE SCALE GENOMIC DNA]</scope>
    <source>
        <strain evidence="1 2">NX02</strain>
    </source>
</reference>
<dbReference type="HOGENOM" id="CLU_049301_5_2_5"/>
<proteinExistence type="predicted"/>
<dbReference type="SUPFAM" id="SSF52402">
    <property type="entry name" value="Adenine nucleotide alpha hydrolases-like"/>
    <property type="match status" value="2"/>
</dbReference>